<keyword evidence="2" id="KW-0472">Membrane</keyword>
<evidence type="ECO:0000256" key="1">
    <source>
        <dbReference type="SAM" id="MobiDB-lite"/>
    </source>
</evidence>
<evidence type="ECO:0000313" key="5">
    <source>
        <dbReference type="Proteomes" id="UP000270471"/>
    </source>
</evidence>
<evidence type="ECO:0000256" key="2">
    <source>
        <dbReference type="SAM" id="Phobius"/>
    </source>
</evidence>
<feature type="compositionally biased region" description="Polar residues" evidence="1">
    <location>
        <begin position="437"/>
        <end position="447"/>
    </location>
</feature>
<keyword evidence="2" id="KW-0812">Transmembrane</keyword>
<feature type="compositionally biased region" description="Basic and acidic residues" evidence="1">
    <location>
        <begin position="11"/>
        <end position="25"/>
    </location>
</feature>
<feature type="compositionally biased region" description="Gly residues" evidence="1">
    <location>
        <begin position="694"/>
        <end position="705"/>
    </location>
</feature>
<dbReference type="AlphaFoldDB" id="A0A3M0HPT6"/>
<keyword evidence="2" id="KW-1133">Transmembrane helix</keyword>
<feature type="transmembrane region" description="Helical" evidence="2">
    <location>
        <begin position="155"/>
        <end position="177"/>
    </location>
</feature>
<feature type="compositionally biased region" description="Low complexity" evidence="1">
    <location>
        <begin position="456"/>
        <end position="482"/>
    </location>
</feature>
<keyword evidence="5" id="KW-1185">Reference proteome</keyword>
<gene>
    <name evidence="4" type="ORF">CTZ28_45645</name>
</gene>
<feature type="region of interest" description="Disordered" evidence="1">
    <location>
        <begin position="1"/>
        <end position="92"/>
    </location>
</feature>
<organism evidence="4 5">
    <name type="scientific">Streptomyces shenzhenensis</name>
    <dbReference type="NCBI Taxonomy" id="943815"/>
    <lineage>
        <taxon>Bacteria</taxon>
        <taxon>Bacillati</taxon>
        <taxon>Actinomycetota</taxon>
        <taxon>Actinomycetes</taxon>
        <taxon>Kitasatosporales</taxon>
        <taxon>Streptomycetaceae</taxon>
        <taxon>Streptomyces</taxon>
    </lineage>
</organism>
<sequence length="766" mass="78894">MRSDHHRRARRGESQQRDLHADRFRHPGTTGTRDQGRAPDPVQDEERRTGHRNTRHEPVPDTRAGDRRLPGGPVRDRRPDAGCVGGPGGQRRLRLRSRTTGRRRRRVGRRHPVHFLAAPSAPAQHYVREGGREVRTHTRRSEYGGIRTAPLRRGLTSALGLVVGAVSAAGLLIAGAGSASAAEVTVSDASFAWGLSGEQGGGAFFGGCNFLSAGKAGDSGSSRLWTEGDGFYSTRSGNVTVEKPDGAGVYAEPSWATKCQDANGAAVSAGSTSSLTGNRVVFSAGTGTVDRAAGTATIRWEGSFTSAFYGGLTYWSATDPTLTVKSDGTGTLTATATGYGADMNDPGKWVPLPATTVTLADLSGVELGASGFTVTPDYLGVSVSVPAGKTGQPAKSDGNKAYWGSFPQSFVDFQQLTGQSSYWFTSGGSRDAAKPTTPLTVAYTTPDVTPGPTPSGPGASPTASAAPTSSPGRPTATAGASSTATAAATCELTDGIKGSSLTWGFKKSFRSYVGTPAANSITAGDGLKILAQDQAVAGKNSTGTYQWPFASSSAYTSPDDFTVRYGGSITFDYPAHYFTIEIAKPRLTVHGKTGTLYADVSLTVSAPGSKPNTNARSDIALASLDLSGSTPVTSSAGITRTMRTAIQDTEAFTFDGNSFYQKGQELDDATVLLSGCTGTAPIAGSDGSAVGSGDSAGGQGTGGAGDDSALVPDLKLRPDEAGQLAGTGVDDRTTGVVALSAAGCVTVGLALIGLTRRRRRSAAAYR</sequence>
<protein>
    <recommendedName>
        <fullName evidence="3">Htaa domain-containing protein</fullName>
    </recommendedName>
</protein>
<accession>A0A3M0HPT6</accession>
<feature type="region of interest" description="Disordered" evidence="1">
    <location>
        <begin position="684"/>
        <end position="709"/>
    </location>
</feature>
<dbReference type="EMBL" id="PENI01000069">
    <property type="protein sequence ID" value="RMB79431.1"/>
    <property type="molecule type" value="Genomic_DNA"/>
</dbReference>
<name>A0A3M0HPT6_9ACTN</name>
<reference evidence="4 5" key="1">
    <citation type="submission" date="2017-11" db="EMBL/GenBank/DDBJ databases">
        <title>Draft genome of actinobacteria isolated from guarana (Paullinia cupana (Mart.) Ducke.</title>
        <authorList>
            <person name="Siqueira K.A."/>
            <person name="Liotti R.G."/>
            <person name="Mendes T.A.O."/>
            <person name="Soares M.A."/>
        </authorList>
    </citation>
    <scope>NUCLEOTIDE SEQUENCE [LARGE SCALE GENOMIC DNA]</scope>
    <source>
        <strain evidence="4 5">193</strain>
    </source>
</reference>
<dbReference type="Pfam" id="PF04213">
    <property type="entry name" value="HtaA"/>
    <property type="match status" value="1"/>
</dbReference>
<dbReference type="OrthoDB" id="7210788at2"/>
<dbReference type="InterPro" id="IPR007331">
    <property type="entry name" value="Htaa"/>
</dbReference>
<evidence type="ECO:0000313" key="4">
    <source>
        <dbReference type="EMBL" id="RMB79431.1"/>
    </source>
</evidence>
<proteinExistence type="predicted"/>
<evidence type="ECO:0000259" key="3">
    <source>
        <dbReference type="Pfam" id="PF04213"/>
    </source>
</evidence>
<comment type="caution">
    <text evidence="4">The sequence shown here is derived from an EMBL/GenBank/DDBJ whole genome shotgun (WGS) entry which is preliminary data.</text>
</comment>
<feature type="domain" description="Htaa" evidence="3">
    <location>
        <begin position="499"/>
        <end position="671"/>
    </location>
</feature>
<feature type="region of interest" description="Disordered" evidence="1">
    <location>
        <begin position="426"/>
        <end position="482"/>
    </location>
</feature>
<feature type="transmembrane region" description="Helical" evidence="2">
    <location>
        <begin position="735"/>
        <end position="754"/>
    </location>
</feature>
<dbReference type="Proteomes" id="UP000270471">
    <property type="component" value="Unassembled WGS sequence"/>
</dbReference>
<feature type="compositionally biased region" description="Basic and acidic residues" evidence="1">
    <location>
        <begin position="55"/>
        <end position="80"/>
    </location>
</feature>
<feature type="compositionally biased region" description="Low complexity" evidence="1">
    <location>
        <begin position="684"/>
        <end position="693"/>
    </location>
</feature>
<feature type="compositionally biased region" description="Basic residues" evidence="1">
    <location>
        <begin position="1"/>
        <end position="10"/>
    </location>
</feature>